<dbReference type="InterPro" id="IPR003343">
    <property type="entry name" value="Big_2"/>
</dbReference>
<feature type="chain" id="PRO_5045303435" description="BIG2 domain-containing protein" evidence="3">
    <location>
        <begin position="24"/>
        <end position="1540"/>
    </location>
</feature>
<dbReference type="Pfam" id="PF18676">
    <property type="entry name" value="MBG_2"/>
    <property type="match status" value="1"/>
</dbReference>
<dbReference type="Gene3D" id="2.60.40.4270">
    <property type="entry name" value="Listeria-Bacteroides repeat domain"/>
    <property type="match status" value="1"/>
</dbReference>
<comment type="caution">
    <text evidence="5">The sequence shown here is derived from an EMBL/GenBank/DDBJ whole genome shotgun (WGS) entry which is preliminary data.</text>
</comment>
<dbReference type="SMART" id="SM00635">
    <property type="entry name" value="BID_2"/>
    <property type="match status" value="3"/>
</dbReference>
<dbReference type="InterPro" id="IPR013783">
    <property type="entry name" value="Ig-like_fold"/>
</dbReference>
<evidence type="ECO:0000259" key="4">
    <source>
        <dbReference type="SMART" id="SM00635"/>
    </source>
</evidence>
<dbReference type="SUPFAM" id="SSF49265">
    <property type="entry name" value="Fibronectin type III"/>
    <property type="match status" value="1"/>
</dbReference>
<dbReference type="Proteomes" id="UP000822152">
    <property type="component" value="Unassembled WGS sequence"/>
</dbReference>
<dbReference type="Gene3D" id="2.60.40.10">
    <property type="entry name" value="Immunoglobulins"/>
    <property type="match status" value="1"/>
</dbReference>
<dbReference type="InterPro" id="IPR036116">
    <property type="entry name" value="FN3_sf"/>
</dbReference>
<evidence type="ECO:0000313" key="6">
    <source>
        <dbReference type="Proteomes" id="UP000822152"/>
    </source>
</evidence>
<reference evidence="5 6" key="1">
    <citation type="journal article" date="2020" name="Cell Host Microbe">
        <title>Functional and Genomic Variation between Human-Derived Isolates of Lachnospiraceae Reveals Inter- and Intra-Species Diversity.</title>
        <authorList>
            <person name="Sorbara M.T."/>
            <person name="Littmann E.R."/>
            <person name="Fontana E."/>
            <person name="Moody T.U."/>
            <person name="Kohout C.E."/>
            <person name="Gjonbalaj M."/>
            <person name="Eaton V."/>
            <person name="Seok R."/>
            <person name="Leiner I.M."/>
            <person name="Pamer E.G."/>
        </authorList>
    </citation>
    <scope>NUCLEOTIDE SEQUENCE [LARGE SCALE GENOMIC DNA]</scope>
    <source>
        <strain evidence="5 6">MSK.20.11</strain>
    </source>
</reference>
<dbReference type="InterPro" id="IPR041286">
    <property type="entry name" value="MBG_2"/>
</dbReference>
<evidence type="ECO:0000313" key="5">
    <source>
        <dbReference type="EMBL" id="NSF75204.1"/>
    </source>
</evidence>
<dbReference type="SUPFAM" id="SSF49373">
    <property type="entry name" value="Invasin/intimin cell-adhesion fragments"/>
    <property type="match status" value="3"/>
</dbReference>
<keyword evidence="6" id="KW-1185">Reference proteome</keyword>
<dbReference type="InterPro" id="IPR042229">
    <property type="entry name" value="Listeria/Bacterioides_rpt_sf"/>
</dbReference>
<evidence type="ECO:0000256" key="3">
    <source>
        <dbReference type="SAM" id="SignalP"/>
    </source>
</evidence>
<evidence type="ECO:0000256" key="2">
    <source>
        <dbReference type="SAM" id="MobiDB-lite"/>
    </source>
</evidence>
<feature type="signal peptide" evidence="3">
    <location>
        <begin position="1"/>
        <end position="23"/>
    </location>
</feature>
<evidence type="ECO:0000256" key="1">
    <source>
        <dbReference type="ARBA" id="ARBA00004196"/>
    </source>
</evidence>
<dbReference type="Pfam" id="PF02368">
    <property type="entry name" value="Big_2"/>
    <property type="match status" value="3"/>
</dbReference>
<feature type="domain" description="BIG2" evidence="4">
    <location>
        <begin position="1252"/>
        <end position="1330"/>
    </location>
</feature>
<feature type="compositionally biased region" description="Acidic residues" evidence="2">
    <location>
        <begin position="46"/>
        <end position="56"/>
    </location>
</feature>
<feature type="domain" description="BIG2" evidence="4">
    <location>
        <begin position="1166"/>
        <end position="1244"/>
    </location>
</feature>
<name>A0ABX2GTV7_9FIRM</name>
<dbReference type="InterPro" id="IPR013378">
    <property type="entry name" value="InlB-like_B-rpt"/>
</dbReference>
<keyword evidence="3" id="KW-0732">Signal</keyword>
<feature type="region of interest" description="Disordered" evidence="2">
    <location>
        <begin position="28"/>
        <end position="71"/>
    </location>
</feature>
<dbReference type="InterPro" id="IPR008964">
    <property type="entry name" value="Invasin/intimin_cell_adhesion"/>
</dbReference>
<accession>A0ABX2GTV7</accession>
<organism evidence="5 6">
    <name type="scientific">Blautia wexlerae</name>
    <dbReference type="NCBI Taxonomy" id="418240"/>
    <lineage>
        <taxon>Bacteria</taxon>
        <taxon>Bacillati</taxon>
        <taxon>Bacillota</taxon>
        <taxon>Clostridia</taxon>
        <taxon>Lachnospirales</taxon>
        <taxon>Lachnospiraceae</taxon>
        <taxon>Blautia</taxon>
    </lineage>
</organism>
<dbReference type="RefSeq" id="WP_173744368.1">
    <property type="nucleotide sequence ID" value="NZ_JAAIPF010000051.1"/>
</dbReference>
<feature type="domain" description="BIG2" evidence="4">
    <location>
        <begin position="1459"/>
        <end position="1537"/>
    </location>
</feature>
<dbReference type="NCBIfam" id="TIGR02543">
    <property type="entry name" value="List_Bact_rpt"/>
    <property type="match status" value="1"/>
</dbReference>
<comment type="subcellular location">
    <subcellularLocation>
        <location evidence="1">Cell envelope</location>
    </subcellularLocation>
</comment>
<proteinExistence type="predicted"/>
<sequence length="1540" mass="168668">MKKRLLSGILALTMCFSMTPSIAWGSGMTEFSDGGASGESEKKEEFTDEPEIEEEKEQPATTAGVPEVENGFSDGILDAAQDTSATTKHTVKIDTSPSYKIGTDTIYDVINNHDGTLTVGEDPEIIASSGELSKGYSIKYKSQNNIMPYAQYHSKNPESNDERYYGINKLNDIPKERKINITNIYTLFCVVSGHLGGDILANYQGVENPIRVNYGLQGGSGGPNRDWVWNGDGQWNTDHNIEPTKAGYKFAGWYTQANGNGSKIEGVSQAVNAAVAGSNNYKEITLYAKWVHKHAWNYSLSGDTLKAYCSNTTSQCDYYGTGFDNAKATVSLKLNGFDNNNCAEYGNSYSVTCANSLPSEIGATIGSIIYAGRDGTTFSESETLPTSPGKYKAKVNITLPGEQYSGEISTDFEIKKAPVTLTVFLDDFTYGEQPAIQIWAAPSDSKVVYQYKVKDEDDSTYAGITEEGLKKLSAGEYTLKAVVEETANYEGDSDTCIFKVKKASTTNSDSKVSISGWTYGGYNGVENTPSIDSSLNPENQTVQYTYYTDGACSTQTSTKNGAETEGGVPKNAGTYYVKAQIPESANYNAGTATGTFEIKPLPAQLDWSSSDLTYNGKDQTVTARVRNALPGDTFTLTYETNETYTNTGKNARKYTAKVTALGNANYSLSEEESVYSWEIKKASTTNSASKVSINGWTYGGYNGAKNTPSIDPSLNPENQTVQYTYYTDGACSTQTSTENGAETEGGVPKNAGTYYVKAQIPESANYNAGTATGTFEIKPLPVKLDWSSSDLTYNGKDQTVTAKVTNALPGDTFTLTYETNETYTNSGKNARKYTAKVTALGNTNYSFIQEESIHPWVINPKAVTVKPDDLYKHIGGEEPQLTYTTDGIVEGETLSGITLQRESGEDARKYTITATETEGENPNYTVTQKTGTFTIEDHKWPKDGKILSPATSWSEGMKERTCTVPGCGQKRYDAIPKQDGKPADPYADKIDKYIQIFGSEITAAALDNEETILFGLFPESDKTRIDNGSRAKVWLEINHVNNLDPDWQNLINTEIEKTVGKNADRILFDIDLYRQLAGENRVLITDPGINMNIRIKIPDKMINNQPYTIREYKILRLHEDSATNQATVDILDSVFNSSTNELTFKSDKFSIYVLTYKDTYYSPSYPVTGIKVSPDTLTLTKKDETAQLTAEVTPSYADNKRVTWQSSDEKVATVDENGKVTAVGNGTAAINATSVSGSYTATVSVTVKIPMEIQKLTIEAEKETLTKIGESTELKVKIEPENADLQKLIWKSHNEKVAITDENGKVTAVGNGTAEITVTTEDGKITASIMITVKVPDEPTINKTTGFRRLRARSVKQTKTSVTLQWNIIKDADGYFVYGNRCNTGTKSYKYRKLATITGGDISTWTQKDLKKGTYYKYVVKAYRLVNGKKVVTDTSISVHAVTGGGKYGNAKAVSVTQIGNKRNVSKITLKMGKTAQIKAKEVKKDKKIERHRKLCYESSNTKVATVTPDGLIRATGKGTCTIWVYAQNGVYKALKITVK</sequence>
<dbReference type="EMBL" id="JAAIPF010000051">
    <property type="protein sequence ID" value="NSF75204.1"/>
    <property type="molecule type" value="Genomic_DNA"/>
</dbReference>
<protein>
    <recommendedName>
        <fullName evidence="4">BIG2 domain-containing protein</fullName>
    </recommendedName>
</protein>
<dbReference type="Gene3D" id="2.60.40.1080">
    <property type="match status" value="3"/>
</dbReference>
<gene>
    <name evidence="5" type="ORF">G4952_15675</name>
</gene>